<evidence type="ECO:0000256" key="1">
    <source>
        <dbReference type="ARBA" id="ARBA00004842"/>
    </source>
</evidence>
<dbReference type="GO" id="GO:0009423">
    <property type="term" value="P:chorismate biosynthetic process"/>
    <property type="evidence" value="ECO:0007669"/>
    <property type="project" value="UniProtKB-UniRule"/>
</dbReference>
<dbReference type="HOGENOM" id="CLU_033897_0_0_11"/>
<dbReference type="InterPro" id="IPR031322">
    <property type="entry name" value="Shikimate/glucono_kinase"/>
</dbReference>
<dbReference type="GO" id="GO:0000287">
    <property type="term" value="F:magnesium ion binding"/>
    <property type="evidence" value="ECO:0007669"/>
    <property type="project" value="UniProtKB-UniRule"/>
</dbReference>
<feature type="binding site" evidence="11">
    <location>
        <position position="300"/>
    </location>
    <ligand>
        <name>substrate</name>
    </ligand>
</feature>
<feature type="binding site" evidence="11">
    <location>
        <position position="379"/>
    </location>
    <ligand>
        <name>ATP</name>
        <dbReference type="ChEBI" id="CHEBI:30616"/>
    </ligand>
</feature>
<dbReference type="Gene3D" id="3.40.50.300">
    <property type="entry name" value="P-loop containing nucleotide triphosphate hydrolases"/>
    <property type="match status" value="1"/>
</dbReference>
<comment type="caution">
    <text evidence="11">Lacks conserved residue(s) required for the propagation of feature annotation.</text>
</comment>
<comment type="pathway">
    <text evidence="2">Metabolic intermediate biosynthesis; chorismate biosynthesis; chorismate from D-erythrose 4-phosphate and phosphoenolpyruvate: step 4/7.</text>
</comment>
<dbReference type="GO" id="GO:0008652">
    <property type="term" value="P:amino acid biosynthetic process"/>
    <property type="evidence" value="ECO:0007669"/>
    <property type="project" value="UniProtKB-KW"/>
</dbReference>
<reference evidence="13 14" key="2">
    <citation type="submission" date="2008-10" db="EMBL/GenBank/DDBJ databases">
        <authorList>
            <person name="Fulton L."/>
            <person name="Clifton S."/>
            <person name="Fulton B."/>
            <person name="Xu J."/>
            <person name="Minx P."/>
            <person name="Pepin K.H."/>
            <person name="Johnson M."/>
            <person name="Thiruvilangam P."/>
            <person name="Bhonagiri V."/>
            <person name="Nash W.E."/>
            <person name="Mardis E.R."/>
            <person name="Wilson R.K."/>
        </authorList>
    </citation>
    <scope>NUCLEOTIDE SEQUENCE [LARGE SCALE GENOMIC DNA]</scope>
    <source>
        <strain evidence="13 14">DSM 13279</strain>
    </source>
</reference>
<protein>
    <recommendedName>
        <fullName evidence="3 11">Shikimate kinase</fullName>
        <shortName evidence="11">SK</shortName>
        <ecNumber evidence="3 11">2.7.1.71</ecNumber>
    </recommendedName>
</protein>
<dbReference type="GO" id="GO:0005524">
    <property type="term" value="F:ATP binding"/>
    <property type="evidence" value="ECO:0007669"/>
    <property type="project" value="UniProtKB-UniRule"/>
</dbReference>
<dbReference type="GO" id="GO:0004764">
    <property type="term" value="F:shikimate 3-dehydrogenase (NADP+) activity"/>
    <property type="evidence" value="ECO:0007669"/>
    <property type="project" value="InterPro"/>
</dbReference>
<keyword evidence="8 11" id="KW-0067">ATP-binding</keyword>
<dbReference type="GO" id="GO:0005737">
    <property type="term" value="C:cytoplasm"/>
    <property type="evidence" value="ECO:0007669"/>
    <property type="project" value="UniProtKB-SubCell"/>
</dbReference>
<dbReference type="GO" id="GO:0019632">
    <property type="term" value="P:shikimate metabolic process"/>
    <property type="evidence" value="ECO:0007669"/>
    <property type="project" value="TreeGrafter"/>
</dbReference>
<sequence length="427" mass="46523">MDQPMLPARKVTNMEQAPRPYGVLGRVLGHSYTPTIYRELAGLDYRKFEREPEDLEAFVRSDEWEGFNVTIPYKRDLVPYMDELSEVARRMGNINTVTRLADGRLRGDNTDYYGCKVLVESLGIDLAGKKAVVFGGSGGAGSTAMMVLADLGMRPVSIDRSGENTYENLERHADAALALNCTPVGMFPACPAAPCSLESLPALEGLIDIVYNPARTALMMEAERRDVPNAGGLLMLVAQAAQAVERYTGEHIDMARIMDVTARLSASEQNVALIGMPGCGKTRVGEQLAKLLDRTHVDIDRAFGEEVGMSCAEFIETQGEEAFRVRETEVLGRIAAQSGLVISCGGGVVTRSENYALLHQNSIIVMLDRPIDQLSKKGRPITARDGIEALAERRLPLYRAWADVVVQSRECAASTAAVARDALPAML</sequence>
<evidence type="ECO:0000256" key="11">
    <source>
        <dbReference type="HAMAP-Rule" id="MF_00109"/>
    </source>
</evidence>
<dbReference type="GO" id="GO:0009073">
    <property type="term" value="P:aromatic amino acid family biosynthetic process"/>
    <property type="evidence" value="ECO:0007669"/>
    <property type="project" value="UniProtKB-KW"/>
</dbReference>
<comment type="caution">
    <text evidence="13">The sequence shown here is derived from an EMBL/GenBank/DDBJ whole genome shotgun (WGS) entry which is preliminary data.</text>
</comment>
<evidence type="ECO:0000256" key="10">
    <source>
        <dbReference type="ARBA" id="ARBA00048567"/>
    </source>
</evidence>
<dbReference type="STRING" id="445975.COLSTE_01503"/>
<accession>B6GBP0</accession>
<dbReference type="InterPro" id="IPR000623">
    <property type="entry name" value="Shikimate_kinase/TSH1"/>
</dbReference>
<comment type="subcellular location">
    <subcellularLocation>
        <location evidence="11">Cytoplasm</location>
    </subcellularLocation>
</comment>
<name>B6GBP0_9ACTN</name>
<feature type="binding site" evidence="11">
    <location>
        <position position="394"/>
    </location>
    <ligand>
        <name>substrate</name>
    </ligand>
</feature>
<dbReference type="InterPro" id="IPR013708">
    <property type="entry name" value="Shikimate_DH-bd_N"/>
</dbReference>
<dbReference type="PRINTS" id="PR01100">
    <property type="entry name" value="SHIKIMTKNASE"/>
</dbReference>
<keyword evidence="11" id="KW-0963">Cytoplasm</keyword>
<dbReference type="InterPro" id="IPR027417">
    <property type="entry name" value="P-loop_NTPase"/>
</dbReference>
<keyword evidence="5 11" id="KW-0808">Transferase</keyword>
<gene>
    <name evidence="11 13" type="primary">aroK</name>
    <name evidence="13" type="ORF">COLSTE_01503</name>
</gene>
<keyword evidence="4 11" id="KW-0028">Amino-acid biosynthesis</keyword>
<dbReference type="Proteomes" id="UP000003560">
    <property type="component" value="Unassembled WGS sequence"/>
</dbReference>
<feature type="binding site" evidence="11">
    <location>
        <position position="282"/>
    </location>
    <ligand>
        <name>Mg(2+)</name>
        <dbReference type="ChEBI" id="CHEBI:18420"/>
    </ligand>
</feature>
<dbReference type="PANTHER" id="PTHR21089:SF1">
    <property type="entry name" value="BIFUNCTIONAL 3-DEHYDROQUINATE DEHYDRATASE_SHIKIMATE DEHYDROGENASE, CHLOROPLASTIC"/>
    <property type="match status" value="1"/>
</dbReference>
<proteinExistence type="inferred from homology"/>
<dbReference type="Pfam" id="PF08501">
    <property type="entry name" value="Shikimate_dh_N"/>
    <property type="match status" value="1"/>
</dbReference>
<evidence type="ECO:0000256" key="4">
    <source>
        <dbReference type="ARBA" id="ARBA00022605"/>
    </source>
</evidence>
<keyword evidence="9 11" id="KW-0057">Aromatic amino acid biosynthesis</keyword>
<dbReference type="InterPro" id="IPR023000">
    <property type="entry name" value="Shikimate_kinase_CS"/>
</dbReference>
<evidence type="ECO:0000256" key="3">
    <source>
        <dbReference type="ARBA" id="ARBA00012154"/>
    </source>
</evidence>
<dbReference type="PANTHER" id="PTHR21089">
    <property type="entry name" value="SHIKIMATE DEHYDROGENASE"/>
    <property type="match status" value="1"/>
</dbReference>
<dbReference type="EC" id="2.7.1.71" evidence="3 11"/>
<dbReference type="GO" id="GO:0004765">
    <property type="term" value="F:shikimate kinase activity"/>
    <property type="evidence" value="ECO:0007669"/>
    <property type="project" value="UniProtKB-UniRule"/>
</dbReference>
<dbReference type="Pfam" id="PF01202">
    <property type="entry name" value="SKI"/>
    <property type="match status" value="1"/>
</dbReference>
<comment type="function">
    <text evidence="11">Catalyzes the specific phosphorylation of the 3-hydroxyl group of shikimic acid using ATP as a cosubstrate.</text>
</comment>
<keyword evidence="6 11" id="KW-0547">Nucleotide-binding</keyword>
<keyword evidence="7 11" id="KW-0418">Kinase</keyword>
<organism evidence="13 14">
    <name type="scientific">Collinsella stercoris DSM 13279</name>
    <dbReference type="NCBI Taxonomy" id="445975"/>
    <lineage>
        <taxon>Bacteria</taxon>
        <taxon>Bacillati</taxon>
        <taxon>Actinomycetota</taxon>
        <taxon>Coriobacteriia</taxon>
        <taxon>Coriobacteriales</taxon>
        <taxon>Coriobacteriaceae</taxon>
        <taxon>Collinsella</taxon>
    </lineage>
</organism>
<dbReference type="AlphaFoldDB" id="B6GBP0"/>
<dbReference type="Gene3D" id="3.40.50.720">
    <property type="entry name" value="NAD(P)-binding Rossmann-like Domain"/>
    <property type="match status" value="1"/>
</dbReference>
<feature type="domain" description="Shikimate dehydrogenase substrate binding N-terminal" evidence="12">
    <location>
        <begin position="23"/>
        <end position="97"/>
    </location>
</feature>
<dbReference type="eggNOG" id="COG0169">
    <property type="taxonomic scope" value="Bacteria"/>
</dbReference>
<dbReference type="HAMAP" id="MF_00109">
    <property type="entry name" value="Shikimate_kinase"/>
    <property type="match status" value="1"/>
</dbReference>
<evidence type="ECO:0000256" key="9">
    <source>
        <dbReference type="ARBA" id="ARBA00023141"/>
    </source>
</evidence>
<feature type="binding site" evidence="11">
    <location>
        <position position="324"/>
    </location>
    <ligand>
        <name>substrate</name>
    </ligand>
</feature>
<feature type="binding site" evidence="11">
    <location>
        <position position="346"/>
    </location>
    <ligand>
        <name>substrate</name>
    </ligand>
</feature>
<dbReference type="CDD" id="cd00464">
    <property type="entry name" value="SK"/>
    <property type="match status" value="1"/>
</dbReference>
<evidence type="ECO:0000256" key="6">
    <source>
        <dbReference type="ARBA" id="ARBA00022741"/>
    </source>
</evidence>
<comment type="catalytic activity">
    <reaction evidence="10 11">
        <text>shikimate + ATP = 3-phosphoshikimate + ADP + H(+)</text>
        <dbReference type="Rhea" id="RHEA:13121"/>
        <dbReference type="ChEBI" id="CHEBI:15378"/>
        <dbReference type="ChEBI" id="CHEBI:30616"/>
        <dbReference type="ChEBI" id="CHEBI:36208"/>
        <dbReference type="ChEBI" id="CHEBI:145989"/>
        <dbReference type="ChEBI" id="CHEBI:456216"/>
        <dbReference type="EC" id="2.7.1.71"/>
    </reaction>
</comment>
<comment type="similarity">
    <text evidence="11">Belongs to the shikimate kinase family.</text>
</comment>
<comment type="cofactor">
    <cofactor evidence="11">
        <name>Mg(2+)</name>
        <dbReference type="ChEBI" id="CHEBI:18420"/>
    </cofactor>
    <text evidence="11">Binds 1 Mg(2+) ion per subunit.</text>
</comment>
<comment type="pathway">
    <text evidence="1 11">Metabolic intermediate biosynthesis; chorismate biosynthesis; chorismate from D-erythrose 4-phosphate and phosphoenolpyruvate: step 5/7.</text>
</comment>
<evidence type="ECO:0000313" key="13">
    <source>
        <dbReference type="EMBL" id="EEA90304.1"/>
    </source>
</evidence>
<feature type="binding site" evidence="11">
    <location>
        <begin position="278"/>
        <end position="283"/>
    </location>
    <ligand>
        <name>ATP</name>
        <dbReference type="ChEBI" id="CHEBI:30616"/>
    </ligand>
</feature>
<evidence type="ECO:0000256" key="5">
    <source>
        <dbReference type="ARBA" id="ARBA00022679"/>
    </source>
</evidence>
<dbReference type="eggNOG" id="COG0703">
    <property type="taxonomic scope" value="Bacteria"/>
</dbReference>
<dbReference type="InterPro" id="IPR046346">
    <property type="entry name" value="Aminoacid_DH-like_N_sf"/>
</dbReference>
<dbReference type="Gene3D" id="3.40.50.10860">
    <property type="entry name" value="Leucine Dehydrogenase, chain A, domain 1"/>
    <property type="match status" value="1"/>
</dbReference>
<dbReference type="PROSITE" id="PS01128">
    <property type="entry name" value="SHIKIMATE_KINASE"/>
    <property type="match status" value="1"/>
</dbReference>
<reference evidence="13 14" key="1">
    <citation type="submission" date="2008-10" db="EMBL/GenBank/DDBJ databases">
        <title>Draft genome sequence of Collinsella stercoris (DSM 13279).</title>
        <authorList>
            <person name="Sudarsanam P."/>
            <person name="Ley R."/>
            <person name="Guruge J."/>
            <person name="Turnbaugh P.J."/>
            <person name="Mahowald M."/>
            <person name="Liep D."/>
            <person name="Gordon J."/>
        </authorList>
    </citation>
    <scope>NUCLEOTIDE SEQUENCE [LARGE SCALE GENOMIC DNA]</scope>
    <source>
        <strain evidence="13 14">DSM 13279</strain>
    </source>
</reference>
<evidence type="ECO:0000256" key="2">
    <source>
        <dbReference type="ARBA" id="ARBA00004871"/>
    </source>
</evidence>
<evidence type="ECO:0000256" key="7">
    <source>
        <dbReference type="ARBA" id="ARBA00022777"/>
    </source>
</evidence>
<keyword evidence="11" id="KW-0460">Magnesium</keyword>
<dbReference type="InterPro" id="IPR022893">
    <property type="entry name" value="Shikimate_DH_fam"/>
</dbReference>
<dbReference type="SUPFAM" id="SSF52540">
    <property type="entry name" value="P-loop containing nucleoside triphosphate hydrolases"/>
    <property type="match status" value="1"/>
</dbReference>
<comment type="subunit">
    <text evidence="11">Monomer.</text>
</comment>
<keyword evidence="11" id="KW-0479">Metal-binding</keyword>
<dbReference type="SUPFAM" id="SSF53223">
    <property type="entry name" value="Aminoacid dehydrogenase-like, N-terminal domain"/>
    <property type="match status" value="1"/>
</dbReference>
<evidence type="ECO:0000259" key="12">
    <source>
        <dbReference type="Pfam" id="PF08501"/>
    </source>
</evidence>
<evidence type="ECO:0000313" key="14">
    <source>
        <dbReference type="Proteomes" id="UP000003560"/>
    </source>
</evidence>
<dbReference type="SUPFAM" id="SSF51735">
    <property type="entry name" value="NAD(P)-binding Rossmann-fold domains"/>
    <property type="match status" value="1"/>
</dbReference>
<dbReference type="UniPathway" id="UPA00053">
    <property type="reaction ID" value="UER00088"/>
</dbReference>
<dbReference type="InterPro" id="IPR036291">
    <property type="entry name" value="NAD(P)-bd_dom_sf"/>
</dbReference>
<evidence type="ECO:0000256" key="8">
    <source>
        <dbReference type="ARBA" id="ARBA00022840"/>
    </source>
</evidence>
<dbReference type="EMBL" id="ABXJ01000079">
    <property type="protein sequence ID" value="EEA90304.1"/>
    <property type="molecule type" value="Genomic_DNA"/>
</dbReference>
<keyword evidence="14" id="KW-1185">Reference proteome</keyword>